<dbReference type="Proteomes" id="UP000216052">
    <property type="component" value="Chromosome"/>
</dbReference>
<dbReference type="EMBL" id="CP155571">
    <property type="protein sequence ID" value="XFO70794.1"/>
    <property type="molecule type" value="Genomic_DNA"/>
</dbReference>
<protein>
    <submittedName>
        <fullName evidence="1">Uncharacterized protein</fullName>
    </submittedName>
</protein>
<evidence type="ECO:0000313" key="2">
    <source>
        <dbReference type="Proteomes" id="UP000216052"/>
    </source>
</evidence>
<accession>A0ABZ3IXJ3</accession>
<proteinExistence type="predicted"/>
<organism evidence="1 2">
    <name type="scientific">Sporomusa acidovorans (strain ATCC 49682 / DSM 3132 / Mol)</name>
    <dbReference type="NCBI Taxonomy" id="1123286"/>
    <lineage>
        <taxon>Bacteria</taxon>
        <taxon>Bacillati</taxon>
        <taxon>Bacillota</taxon>
        <taxon>Negativicutes</taxon>
        <taxon>Selenomonadales</taxon>
        <taxon>Sporomusaceae</taxon>
        <taxon>Sporomusa</taxon>
    </lineage>
</organism>
<evidence type="ECO:0000313" key="1">
    <source>
        <dbReference type="EMBL" id="XFO70794.1"/>
    </source>
</evidence>
<sequence>MSNEATVFSKHYHVSFVNPLHTREVENLLREFIVTVGHSFSQDNVILGHIKLLGRLSELAVEHFLFLSLTRLDQVNVIPSKCWSHVNGITLTGLDLDINVLIFGHTFSEIETKVTESLNQLGDYR</sequence>
<reference evidence="1" key="1">
    <citation type="submission" date="2024-05" db="EMBL/GenBank/DDBJ databases">
        <title>Isolation and characterization of Sporomusa carbonis sp. nov., a carboxydotrophic hydrogenogen in the genus of Sporomusa isolated from a charcoal burning pile.</title>
        <authorList>
            <person name="Boeer T."/>
            <person name="Rosenbaum F."/>
            <person name="Eysell L."/>
            <person name="Mueller V."/>
            <person name="Daniel R."/>
            <person name="Poehlein A."/>
        </authorList>
    </citation>
    <scope>NUCLEOTIDE SEQUENCE [LARGE SCALE GENOMIC DNA]</scope>
    <source>
        <strain evidence="1">DSM 3132</strain>
    </source>
</reference>
<name>A0ABZ3IXJ3_SPOA4</name>
<gene>
    <name evidence="1" type="ORF">SPACI_007940</name>
</gene>
<keyword evidence="2" id="KW-1185">Reference proteome</keyword>
<dbReference type="RefSeq" id="WP_093794361.1">
    <property type="nucleotide sequence ID" value="NZ_CP155571.1"/>
</dbReference>